<dbReference type="OrthoDB" id="5512387at2"/>
<dbReference type="SUPFAM" id="SSF51556">
    <property type="entry name" value="Metallo-dependent hydrolases"/>
    <property type="match status" value="1"/>
</dbReference>
<protein>
    <recommendedName>
        <fullName evidence="3">Amidohydrolase-related domain-containing protein</fullName>
    </recommendedName>
</protein>
<dbReference type="InterPro" id="IPR032466">
    <property type="entry name" value="Metal_Hydrolase"/>
</dbReference>
<proteinExistence type="predicted"/>
<keyword evidence="2" id="KW-1185">Reference proteome</keyword>
<dbReference type="CDD" id="cd00118">
    <property type="entry name" value="LysM"/>
    <property type="match status" value="1"/>
</dbReference>
<evidence type="ECO:0008006" key="3">
    <source>
        <dbReference type="Google" id="ProtNLM"/>
    </source>
</evidence>
<dbReference type="InterPro" id="IPR018392">
    <property type="entry name" value="LysM"/>
</dbReference>
<dbReference type="KEGG" id="mmas:MYMAC_005369"/>
<evidence type="ECO:0000313" key="2">
    <source>
        <dbReference type="Proteomes" id="UP000217343"/>
    </source>
</evidence>
<reference evidence="1 2" key="1">
    <citation type="submission" date="2017-06" db="EMBL/GenBank/DDBJ databases">
        <title>Sequencing and comparative analysis of myxobacterial genomes.</title>
        <authorList>
            <person name="Rupp O."/>
            <person name="Goesmann A."/>
            <person name="Sogaard-Andersen L."/>
        </authorList>
    </citation>
    <scope>NUCLEOTIDE SEQUENCE [LARGE SCALE GENOMIC DNA]</scope>
    <source>
        <strain evidence="1 2">DSM 14697</strain>
    </source>
</reference>
<organism evidence="1 2">
    <name type="scientific">Corallococcus macrosporus DSM 14697</name>
    <dbReference type="NCBI Taxonomy" id="1189310"/>
    <lineage>
        <taxon>Bacteria</taxon>
        <taxon>Pseudomonadati</taxon>
        <taxon>Myxococcota</taxon>
        <taxon>Myxococcia</taxon>
        <taxon>Myxococcales</taxon>
        <taxon>Cystobacterineae</taxon>
        <taxon>Myxococcaceae</taxon>
        <taxon>Corallococcus</taxon>
    </lineage>
</organism>
<dbReference type="AlphaFoldDB" id="A0A250K0V2"/>
<dbReference type="EMBL" id="CP022203">
    <property type="protein sequence ID" value="ATB49715.1"/>
    <property type="molecule type" value="Genomic_DNA"/>
</dbReference>
<dbReference type="Proteomes" id="UP000217343">
    <property type="component" value="Chromosome"/>
</dbReference>
<sequence>METYVVKDGDSPDSIAQKYGFKEWKLIYEHPDNGGLRSTRGANEVKADDRVIIPDLPENQVSAGGPQNLIATPGTPLTLPPVHFDAHMHIMSGNCTPMPALVQMMKDKGLGFLIGTGTSRTKINRLGFWAAKIPFAPDIGDVSHRDTHRIGEEAVRSNDSLAQDRTGYAPDGMGGVEEYVIPAPLRAYASTQGHAEASASYLGMSIVLTMDMDYCHLAGYQGDPIYSEEDGESGPAITYRWRTKSDDPGEKIVAKSDEVDLHETWARQLRHTEQATAEHPFRLLPMYHFEPRRFIKNGDKAAAFKKVVTASQAAPYIGFKMYSPQGYMPKERHAPVKDVLSGFFSDCAAKDIPVMTHCTPSGFYTHERRFYLDHEPDEAIRKDPKYWPSQEAIAAADTNITKAREYVAELEASWKSHIPLVLRRARNGVEDAIEAKEKLLNPGRMRYFYENYVHPEAWRPVLNDNPNLRLCLAHFASDGTFWDFRKGLSVKQDAQKVQYDKSWIGSIVELCDEFPNFYTDISYLDLMEKQKWKLLAEILKSSPWMLKKVMFGTDWYMITAEPVAYAAWYSRTIRGLEFIQKELPTQVNLFTQFAIVNPMRFYRMIEVAPKMKEGLKALQERLKVTGAPVDALEDNFTTLMRLQHPLEQIDKAGGLASGPMLFTATTKAK</sequence>
<evidence type="ECO:0000313" key="1">
    <source>
        <dbReference type="EMBL" id="ATB49715.1"/>
    </source>
</evidence>
<gene>
    <name evidence="1" type="ORF">MYMAC_005369</name>
</gene>
<dbReference type="Gene3D" id="3.20.20.140">
    <property type="entry name" value="Metal-dependent hydrolases"/>
    <property type="match status" value="1"/>
</dbReference>
<dbReference type="RefSeq" id="WP_013942021.1">
    <property type="nucleotide sequence ID" value="NZ_CP022203.1"/>
</dbReference>
<name>A0A250K0V2_9BACT</name>
<accession>A0A250K0V2</accession>